<feature type="domain" description="Orn/Lys/Arg decarboxylase C-terminal" evidence="7">
    <location>
        <begin position="402"/>
        <end position="462"/>
    </location>
</feature>
<dbReference type="InterPro" id="IPR015424">
    <property type="entry name" value="PyrdxlP-dep_Trfase"/>
</dbReference>
<dbReference type="InterPro" id="IPR036633">
    <property type="entry name" value="Prn/Lys/Arg_de-COase_C_sf"/>
</dbReference>
<dbReference type="Pfam" id="PF03711">
    <property type="entry name" value="OKR_DC_1_C"/>
    <property type="match status" value="1"/>
</dbReference>
<evidence type="ECO:0000313" key="8">
    <source>
        <dbReference type="EMBL" id="SMP31183.1"/>
    </source>
</evidence>
<name>A0AA46AGT6_9BACL</name>
<evidence type="ECO:0000256" key="1">
    <source>
        <dbReference type="ARBA" id="ARBA00001933"/>
    </source>
</evidence>
<organism evidence="8 9">
    <name type="scientific">Laceyella tengchongensis</name>
    <dbReference type="NCBI Taxonomy" id="574699"/>
    <lineage>
        <taxon>Bacteria</taxon>
        <taxon>Bacillati</taxon>
        <taxon>Bacillota</taxon>
        <taxon>Bacilli</taxon>
        <taxon>Bacillales</taxon>
        <taxon>Thermoactinomycetaceae</taxon>
        <taxon>Laceyella</taxon>
    </lineage>
</organism>
<dbReference type="PANTHER" id="PTHR43277:SF4">
    <property type="entry name" value="ARGININE DECARBOXYLASE"/>
    <property type="match status" value="1"/>
</dbReference>
<dbReference type="InterPro" id="IPR052357">
    <property type="entry name" value="Orn_Lys_Arg_decarboxylase-I"/>
</dbReference>
<evidence type="ECO:0000256" key="4">
    <source>
        <dbReference type="ARBA" id="ARBA00022898"/>
    </source>
</evidence>
<keyword evidence="3" id="KW-0210">Decarboxylase</keyword>
<reference evidence="8" key="1">
    <citation type="submission" date="2017-05" db="EMBL/GenBank/DDBJ databases">
        <authorList>
            <person name="Varghese N."/>
            <person name="Submissions S."/>
        </authorList>
    </citation>
    <scope>NUCLEOTIDE SEQUENCE</scope>
    <source>
        <strain evidence="8">DSM 45262</strain>
    </source>
</reference>
<dbReference type="RefSeq" id="WP_284724563.1">
    <property type="nucleotide sequence ID" value="NZ_FXTU01000007.1"/>
</dbReference>
<comment type="cofactor">
    <cofactor evidence="1">
        <name>pyridoxal 5'-phosphate</name>
        <dbReference type="ChEBI" id="CHEBI:597326"/>
    </cofactor>
</comment>
<feature type="domain" description="Orn/Lys/Arg decarboxylases family 1 pyridoxal-P attachment site" evidence="6">
    <location>
        <begin position="11"/>
        <end position="305"/>
    </location>
</feature>
<dbReference type="GO" id="GO:0016831">
    <property type="term" value="F:carboxy-lyase activity"/>
    <property type="evidence" value="ECO:0007669"/>
    <property type="project" value="UniProtKB-KW"/>
</dbReference>
<accession>A0AA46AGT6</accession>
<evidence type="ECO:0000259" key="6">
    <source>
        <dbReference type="Pfam" id="PF01276"/>
    </source>
</evidence>
<keyword evidence="5" id="KW-0456">Lyase</keyword>
<evidence type="ECO:0000256" key="3">
    <source>
        <dbReference type="ARBA" id="ARBA00022793"/>
    </source>
</evidence>
<comment type="similarity">
    <text evidence="2">Belongs to the Orn/Lys/Arg decarboxylase class-I family.</text>
</comment>
<dbReference type="InterPro" id="IPR015421">
    <property type="entry name" value="PyrdxlP-dep_Trfase_major"/>
</dbReference>
<dbReference type="Gene3D" id="3.90.105.10">
    <property type="entry name" value="Molybdopterin biosynthesis moea protein, domain 2"/>
    <property type="match status" value="1"/>
</dbReference>
<evidence type="ECO:0000256" key="5">
    <source>
        <dbReference type="ARBA" id="ARBA00023239"/>
    </source>
</evidence>
<dbReference type="PANTHER" id="PTHR43277">
    <property type="entry name" value="ARGININE DECARBOXYLASE"/>
    <property type="match status" value="1"/>
</dbReference>
<dbReference type="AlphaFoldDB" id="A0AA46AGT6"/>
<gene>
    <name evidence="8" type="ORF">SAMN06265361_107171</name>
</gene>
<dbReference type="SUPFAM" id="SSF55904">
    <property type="entry name" value="Ornithine decarboxylase C-terminal domain"/>
    <property type="match status" value="1"/>
</dbReference>
<dbReference type="Pfam" id="PF01276">
    <property type="entry name" value="OKR_DC_1"/>
    <property type="match status" value="1"/>
</dbReference>
<protein>
    <submittedName>
        <fullName evidence="8">Arginine/lysine/ornithine decarboxylase</fullName>
    </submittedName>
</protein>
<dbReference type="SUPFAM" id="SSF53383">
    <property type="entry name" value="PLP-dependent transferases"/>
    <property type="match status" value="1"/>
</dbReference>
<evidence type="ECO:0000313" key="9">
    <source>
        <dbReference type="Proteomes" id="UP001157946"/>
    </source>
</evidence>
<keyword evidence="4" id="KW-0663">Pyridoxal phosphate</keyword>
<dbReference type="Proteomes" id="UP001157946">
    <property type="component" value="Unassembled WGS sequence"/>
</dbReference>
<comment type="caution">
    <text evidence="8">The sequence shown here is derived from an EMBL/GenBank/DDBJ whole genome shotgun (WGS) entry which is preliminary data.</text>
</comment>
<sequence length="478" mass="52310">MKHKPEQEKAPLFDALLAHRQRSCANFHVPGHKQGSAFDEKSKSWFSPLLELDLTEVGELDDLHDATGVIQDAELLAADLFRADRTFFLVGGTTAGNLASVLALCRPGETLIVGRNCHQSVFHACMLAGALPVYLSAGVDDDGQERPLDPEVLEQVLRLHPDAKGVVLTSPTYWGLVQPVAELAKVCHRYGVPLVVDEAHGAHLGFAPGLPPSAMDGGVDVSIQSTHKMLSSMTMSSMMHLKGSRINADEVAHWLKVIQSSSPSYPLMASLDVTRRMMATKGEAVLVELLSRLQDFRGNIKALRHLSERRPPGLRDPLKLSLTAGQGVTGYQLSEWLASQGVYTEMADHEAVLFVFTMGTTPTDLVRLTEALRRLDKVVPLLPKTKLAHPPSLPQWRKADLSWAQLRRRPKRRVPLHQAVGMIAAEMIVPYPPGVPLVLPGERLTEAGIDYITDVIHAGGRVRGIRHEGEVPTLTAIE</sequence>
<dbReference type="InterPro" id="IPR008286">
    <property type="entry name" value="Prn/Lys/Arg_de-COase_C"/>
</dbReference>
<evidence type="ECO:0000259" key="7">
    <source>
        <dbReference type="Pfam" id="PF03711"/>
    </source>
</evidence>
<keyword evidence="9" id="KW-1185">Reference proteome</keyword>
<proteinExistence type="inferred from homology"/>
<dbReference type="EMBL" id="FXTU01000007">
    <property type="protein sequence ID" value="SMP31183.1"/>
    <property type="molecule type" value="Genomic_DNA"/>
</dbReference>
<dbReference type="Gene3D" id="3.40.640.10">
    <property type="entry name" value="Type I PLP-dependent aspartate aminotransferase-like (Major domain)"/>
    <property type="match status" value="1"/>
</dbReference>
<dbReference type="InterPro" id="IPR000310">
    <property type="entry name" value="Orn/Lys/Arg_deCO2ase_major_dom"/>
</dbReference>
<evidence type="ECO:0000256" key="2">
    <source>
        <dbReference type="ARBA" id="ARBA00010671"/>
    </source>
</evidence>